<gene>
    <name evidence="1" type="ORF">FJAP1339_LOCUS7166</name>
</gene>
<dbReference type="InterPro" id="IPR005331">
    <property type="entry name" value="Sulfotransferase"/>
</dbReference>
<dbReference type="AlphaFoldDB" id="A0A7S2V0J9"/>
<name>A0A7S2V0J9_9STRA</name>
<dbReference type="GO" id="GO:0016020">
    <property type="term" value="C:membrane"/>
    <property type="evidence" value="ECO:0007669"/>
    <property type="project" value="InterPro"/>
</dbReference>
<evidence type="ECO:0000313" key="1">
    <source>
        <dbReference type="EMBL" id="CAD9865750.1"/>
    </source>
</evidence>
<dbReference type="GO" id="GO:0008146">
    <property type="term" value="F:sulfotransferase activity"/>
    <property type="evidence" value="ECO:0007669"/>
    <property type="project" value="InterPro"/>
</dbReference>
<accession>A0A7S2V0J9</accession>
<organism evidence="1">
    <name type="scientific">Fibrocapsa japonica</name>
    <dbReference type="NCBI Taxonomy" id="94617"/>
    <lineage>
        <taxon>Eukaryota</taxon>
        <taxon>Sar</taxon>
        <taxon>Stramenopiles</taxon>
        <taxon>Ochrophyta</taxon>
        <taxon>Raphidophyceae</taxon>
        <taxon>Chattonellales</taxon>
        <taxon>Chattonellaceae</taxon>
        <taxon>Fibrocapsa</taxon>
    </lineage>
</organism>
<reference evidence="1" key="1">
    <citation type="submission" date="2021-01" db="EMBL/GenBank/DDBJ databases">
        <authorList>
            <person name="Corre E."/>
            <person name="Pelletier E."/>
            <person name="Niang G."/>
            <person name="Scheremetjew M."/>
            <person name="Finn R."/>
            <person name="Kale V."/>
            <person name="Holt S."/>
            <person name="Cochrane G."/>
            <person name="Meng A."/>
            <person name="Brown T."/>
            <person name="Cohen L."/>
        </authorList>
    </citation>
    <scope>NUCLEOTIDE SEQUENCE</scope>
    <source>
        <strain evidence="1">CCMP1661</strain>
    </source>
</reference>
<dbReference type="EMBL" id="HBHR01014452">
    <property type="protein sequence ID" value="CAD9865750.1"/>
    <property type="molecule type" value="Transcribed_RNA"/>
</dbReference>
<protein>
    <recommendedName>
        <fullName evidence="2">Sulfotransferase domain-containing protein</fullName>
    </recommendedName>
</protein>
<dbReference type="Pfam" id="PF03567">
    <property type="entry name" value="Sulfotransfer_2"/>
    <property type="match status" value="1"/>
</dbReference>
<sequence>MTVYDPHWIPQTKYCGLEKYFPLYQHVIPFHQLANGTRCLLQSLGPGVWEKWGVDFHGPGQNVFEVNMAYHKTDARKDVQEYFNLSPDLLDKVKEIYKMDYKILGFS</sequence>
<proteinExistence type="predicted"/>
<evidence type="ECO:0008006" key="2">
    <source>
        <dbReference type="Google" id="ProtNLM"/>
    </source>
</evidence>